<dbReference type="KEGG" id="plon:Pla110_02040"/>
<evidence type="ECO:0000259" key="5">
    <source>
        <dbReference type="PROSITE" id="PS51063"/>
    </source>
</evidence>
<gene>
    <name evidence="6" type="primary">ntcA</name>
    <name evidence="6" type="ORF">Pla110_02040</name>
</gene>
<name>A0A518CH02_9PLAN</name>
<dbReference type="InterPro" id="IPR014710">
    <property type="entry name" value="RmlC-like_jellyroll"/>
</dbReference>
<dbReference type="GO" id="GO:0003677">
    <property type="term" value="F:DNA binding"/>
    <property type="evidence" value="ECO:0007669"/>
    <property type="project" value="UniProtKB-KW"/>
</dbReference>
<dbReference type="SUPFAM" id="SSF46785">
    <property type="entry name" value="Winged helix' DNA-binding domain"/>
    <property type="match status" value="1"/>
</dbReference>
<dbReference type="InterPro" id="IPR000595">
    <property type="entry name" value="cNMP-bd_dom"/>
</dbReference>
<dbReference type="EMBL" id="CP036281">
    <property type="protein sequence ID" value="QDU78500.1"/>
    <property type="molecule type" value="Genomic_DNA"/>
</dbReference>
<dbReference type="PROSITE" id="PS51063">
    <property type="entry name" value="HTH_CRP_2"/>
    <property type="match status" value="1"/>
</dbReference>
<evidence type="ECO:0000256" key="1">
    <source>
        <dbReference type="ARBA" id="ARBA00023015"/>
    </source>
</evidence>
<dbReference type="PRINTS" id="PR00034">
    <property type="entry name" value="HTHCRP"/>
</dbReference>
<dbReference type="Pfam" id="PF13545">
    <property type="entry name" value="HTH_Crp_2"/>
    <property type="match status" value="1"/>
</dbReference>
<keyword evidence="7" id="KW-1185">Reference proteome</keyword>
<evidence type="ECO:0000313" key="6">
    <source>
        <dbReference type="EMBL" id="QDU78500.1"/>
    </source>
</evidence>
<dbReference type="GO" id="GO:0003700">
    <property type="term" value="F:DNA-binding transcription factor activity"/>
    <property type="evidence" value="ECO:0007669"/>
    <property type="project" value="TreeGrafter"/>
</dbReference>
<protein>
    <submittedName>
        <fullName evidence="6">Global nitrogen regulator</fullName>
    </submittedName>
</protein>
<evidence type="ECO:0000256" key="3">
    <source>
        <dbReference type="ARBA" id="ARBA00023163"/>
    </source>
</evidence>
<dbReference type="Gene3D" id="1.10.10.10">
    <property type="entry name" value="Winged helix-like DNA-binding domain superfamily/Winged helix DNA-binding domain"/>
    <property type="match status" value="1"/>
</dbReference>
<dbReference type="SMART" id="SM00100">
    <property type="entry name" value="cNMP"/>
    <property type="match status" value="1"/>
</dbReference>
<proteinExistence type="predicted"/>
<evidence type="ECO:0000256" key="2">
    <source>
        <dbReference type="ARBA" id="ARBA00023125"/>
    </source>
</evidence>
<dbReference type="RefSeq" id="WP_144992314.1">
    <property type="nucleotide sequence ID" value="NZ_CP036281.1"/>
</dbReference>
<dbReference type="InterPro" id="IPR012318">
    <property type="entry name" value="HTH_CRP"/>
</dbReference>
<organism evidence="6 7">
    <name type="scientific">Polystyrenella longa</name>
    <dbReference type="NCBI Taxonomy" id="2528007"/>
    <lineage>
        <taxon>Bacteria</taxon>
        <taxon>Pseudomonadati</taxon>
        <taxon>Planctomycetota</taxon>
        <taxon>Planctomycetia</taxon>
        <taxon>Planctomycetales</taxon>
        <taxon>Planctomycetaceae</taxon>
        <taxon>Polystyrenella</taxon>
    </lineage>
</organism>
<dbReference type="PROSITE" id="PS50042">
    <property type="entry name" value="CNMP_BINDING_3"/>
    <property type="match status" value="1"/>
</dbReference>
<dbReference type="PANTHER" id="PTHR24567">
    <property type="entry name" value="CRP FAMILY TRANSCRIPTIONAL REGULATORY PROTEIN"/>
    <property type="match status" value="1"/>
</dbReference>
<reference evidence="6 7" key="1">
    <citation type="submission" date="2019-02" db="EMBL/GenBank/DDBJ databases">
        <title>Deep-cultivation of Planctomycetes and their phenomic and genomic characterization uncovers novel biology.</title>
        <authorList>
            <person name="Wiegand S."/>
            <person name="Jogler M."/>
            <person name="Boedeker C."/>
            <person name="Pinto D."/>
            <person name="Vollmers J."/>
            <person name="Rivas-Marin E."/>
            <person name="Kohn T."/>
            <person name="Peeters S.H."/>
            <person name="Heuer A."/>
            <person name="Rast P."/>
            <person name="Oberbeckmann S."/>
            <person name="Bunk B."/>
            <person name="Jeske O."/>
            <person name="Meyerdierks A."/>
            <person name="Storesund J.E."/>
            <person name="Kallscheuer N."/>
            <person name="Luecker S."/>
            <person name="Lage O.M."/>
            <person name="Pohl T."/>
            <person name="Merkel B.J."/>
            <person name="Hornburger P."/>
            <person name="Mueller R.-W."/>
            <person name="Bruemmer F."/>
            <person name="Labrenz M."/>
            <person name="Spormann A.M."/>
            <person name="Op den Camp H."/>
            <person name="Overmann J."/>
            <person name="Amann R."/>
            <person name="Jetten M.S.M."/>
            <person name="Mascher T."/>
            <person name="Medema M.H."/>
            <person name="Devos D.P."/>
            <person name="Kaster A.-K."/>
            <person name="Ovreas L."/>
            <person name="Rohde M."/>
            <person name="Galperin M.Y."/>
            <person name="Jogler C."/>
        </authorList>
    </citation>
    <scope>NUCLEOTIDE SEQUENCE [LARGE SCALE GENOMIC DNA]</scope>
    <source>
        <strain evidence="6 7">Pla110</strain>
    </source>
</reference>
<feature type="domain" description="HTH crp-type" evidence="5">
    <location>
        <begin position="147"/>
        <end position="220"/>
    </location>
</feature>
<dbReference type="Gene3D" id="2.60.120.10">
    <property type="entry name" value="Jelly Rolls"/>
    <property type="match status" value="1"/>
</dbReference>
<dbReference type="InterPro" id="IPR036390">
    <property type="entry name" value="WH_DNA-bd_sf"/>
</dbReference>
<dbReference type="Proteomes" id="UP000317178">
    <property type="component" value="Chromosome"/>
</dbReference>
<accession>A0A518CH02</accession>
<dbReference type="CDD" id="cd00038">
    <property type="entry name" value="CAP_ED"/>
    <property type="match status" value="1"/>
</dbReference>
<dbReference type="GO" id="GO:0005829">
    <property type="term" value="C:cytosol"/>
    <property type="evidence" value="ECO:0007669"/>
    <property type="project" value="TreeGrafter"/>
</dbReference>
<dbReference type="CDD" id="cd00092">
    <property type="entry name" value="HTH_CRP"/>
    <property type="match status" value="1"/>
</dbReference>
<keyword evidence="3" id="KW-0804">Transcription</keyword>
<dbReference type="SMART" id="SM00419">
    <property type="entry name" value="HTH_CRP"/>
    <property type="match status" value="1"/>
</dbReference>
<dbReference type="OrthoDB" id="9812325at2"/>
<dbReference type="InterPro" id="IPR050397">
    <property type="entry name" value="Env_Response_Regulators"/>
</dbReference>
<dbReference type="InterPro" id="IPR018490">
    <property type="entry name" value="cNMP-bd_dom_sf"/>
</dbReference>
<keyword evidence="2" id="KW-0238">DNA-binding</keyword>
<evidence type="ECO:0000259" key="4">
    <source>
        <dbReference type="PROSITE" id="PS50042"/>
    </source>
</evidence>
<dbReference type="Pfam" id="PF00027">
    <property type="entry name" value="cNMP_binding"/>
    <property type="match status" value="1"/>
</dbReference>
<sequence length="251" mass="28584">MAEKYWSLNHCELFERLTKEQIKRLEETSKVRPFKRGELIYLPTDAGNSVLMVASGRIKIYHITSEGKQAVLSLMEPGEIFGELAALDDNPREEFAEAMVSSSVIMIPSEALRQLAEEHASVSLGVTKLLGLRRRRIERRLKSLLFRSNRDRLIHLLLELTEKYGRQTADGVLITIKLAHQDLASIIGSTRETVTVLLGELQNERQIEVHSRQLLLRNIEKLAHSIDVPVPRVRYEEDLGNRLLRESRGGA</sequence>
<dbReference type="PANTHER" id="PTHR24567:SF74">
    <property type="entry name" value="HTH-TYPE TRANSCRIPTIONAL REGULATOR ARCR"/>
    <property type="match status" value="1"/>
</dbReference>
<dbReference type="SUPFAM" id="SSF51206">
    <property type="entry name" value="cAMP-binding domain-like"/>
    <property type="match status" value="1"/>
</dbReference>
<evidence type="ECO:0000313" key="7">
    <source>
        <dbReference type="Proteomes" id="UP000317178"/>
    </source>
</evidence>
<dbReference type="AlphaFoldDB" id="A0A518CH02"/>
<feature type="domain" description="Cyclic nucleotide-binding" evidence="4">
    <location>
        <begin position="13"/>
        <end position="115"/>
    </location>
</feature>
<dbReference type="InterPro" id="IPR036388">
    <property type="entry name" value="WH-like_DNA-bd_sf"/>
</dbReference>
<keyword evidence="1" id="KW-0805">Transcription regulation</keyword>